<gene>
    <name evidence="5" type="ORF">LNN31_09000</name>
</gene>
<keyword evidence="3" id="KW-0804">Transcription</keyword>
<dbReference type="InterPro" id="IPR036388">
    <property type="entry name" value="WH-like_DNA-bd_sf"/>
</dbReference>
<evidence type="ECO:0000256" key="3">
    <source>
        <dbReference type="ARBA" id="ARBA00023163"/>
    </source>
</evidence>
<keyword evidence="6" id="KW-1185">Reference proteome</keyword>
<dbReference type="RefSeq" id="WP_228879818.1">
    <property type="nucleotide sequence ID" value="NZ_CABIIK010000015.1"/>
</dbReference>
<dbReference type="NCBIfam" id="NF033788">
    <property type="entry name" value="HTH_metalloreg"/>
    <property type="match status" value="1"/>
</dbReference>
<evidence type="ECO:0000256" key="2">
    <source>
        <dbReference type="ARBA" id="ARBA00023125"/>
    </source>
</evidence>
<sequence>MNSEDLSVKIFKALGHPIRLQIVKSLLDQSRCVCELLPAFDYSQANLSQHLKILREAGILENKKIGVEMHYRVKLKGITTLLEIMDQTAIEYFETLDFKPNENR</sequence>
<name>A0ABY6HJ39_9FIRM</name>
<evidence type="ECO:0000259" key="4">
    <source>
        <dbReference type="PROSITE" id="PS50987"/>
    </source>
</evidence>
<organism evidence="5 6">
    <name type="scientific">Acetobacterium wieringae</name>
    <dbReference type="NCBI Taxonomy" id="52694"/>
    <lineage>
        <taxon>Bacteria</taxon>
        <taxon>Bacillati</taxon>
        <taxon>Bacillota</taxon>
        <taxon>Clostridia</taxon>
        <taxon>Eubacteriales</taxon>
        <taxon>Eubacteriaceae</taxon>
        <taxon>Acetobacterium</taxon>
    </lineage>
</organism>
<evidence type="ECO:0000313" key="5">
    <source>
        <dbReference type="EMBL" id="UYO64542.1"/>
    </source>
</evidence>
<evidence type="ECO:0000313" key="6">
    <source>
        <dbReference type="Proteomes" id="UP001163550"/>
    </source>
</evidence>
<proteinExistence type="predicted"/>
<accession>A0ABY6HJ39</accession>
<dbReference type="PANTHER" id="PTHR33154:SF33">
    <property type="entry name" value="TRANSCRIPTIONAL REPRESSOR SDPR"/>
    <property type="match status" value="1"/>
</dbReference>
<dbReference type="Proteomes" id="UP001163550">
    <property type="component" value="Chromosome"/>
</dbReference>
<dbReference type="Gene3D" id="1.10.10.10">
    <property type="entry name" value="Winged helix-like DNA-binding domain superfamily/Winged helix DNA-binding domain"/>
    <property type="match status" value="1"/>
</dbReference>
<protein>
    <submittedName>
        <fullName evidence="5">Metalloregulator ArsR/SmtB family transcription factor</fullName>
    </submittedName>
</protein>
<dbReference type="PANTHER" id="PTHR33154">
    <property type="entry name" value="TRANSCRIPTIONAL REGULATOR, ARSR FAMILY"/>
    <property type="match status" value="1"/>
</dbReference>
<dbReference type="PROSITE" id="PS50987">
    <property type="entry name" value="HTH_ARSR_2"/>
    <property type="match status" value="1"/>
</dbReference>
<keyword evidence="1" id="KW-0805">Transcription regulation</keyword>
<dbReference type="EMBL" id="CP087994">
    <property type="protein sequence ID" value="UYO64542.1"/>
    <property type="molecule type" value="Genomic_DNA"/>
</dbReference>
<dbReference type="PRINTS" id="PR00778">
    <property type="entry name" value="HTHARSR"/>
</dbReference>
<dbReference type="InterPro" id="IPR001845">
    <property type="entry name" value="HTH_ArsR_DNA-bd_dom"/>
</dbReference>
<dbReference type="InterPro" id="IPR051081">
    <property type="entry name" value="HTH_MetalResp_TranReg"/>
</dbReference>
<reference evidence="5" key="1">
    <citation type="submission" date="2021-11" db="EMBL/GenBank/DDBJ databases">
        <title>Isoprene-degrading acetogen.</title>
        <authorList>
            <person name="Yang Y."/>
            <person name="Jin H."/>
            <person name="Yan J."/>
        </authorList>
    </citation>
    <scope>NUCLEOTIDE SEQUENCE</scope>
    <source>
        <strain evidence="5">Berkeley</strain>
    </source>
</reference>
<dbReference type="Pfam" id="PF01022">
    <property type="entry name" value="HTH_5"/>
    <property type="match status" value="1"/>
</dbReference>
<dbReference type="SUPFAM" id="SSF46785">
    <property type="entry name" value="Winged helix' DNA-binding domain"/>
    <property type="match status" value="1"/>
</dbReference>
<keyword evidence="2" id="KW-0238">DNA-binding</keyword>
<dbReference type="SMART" id="SM00418">
    <property type="entry name" value="HTH_ARSR"/>
    <property type="match status" value="1"/>
</dbReference>
<evidence type="ECO:0000256" key="1">
    <source>
        <dbReference type="ARBA" id="ARBA00023015"/>
    </source>
</evidence>
<dbReference type="InterPro" id="IPR036390">
    <property type="entry name" value="WH_DNA-bd_sf"/>
</dbReference>
<dbReference type="CDD" id="cd00090">
    <property type="entry name" value="HTH_ARSR"/>
    <property type="match status" value="1"/>
</dbReference>
<dbReference type="InterPro" id="IPR011991">
    <property type="entry name" value="ArsR-like_HTH"/>
</dbReference>
<feature type="domain" description="HTH arsR-type" evidence="4">
    <location>
        <begin position="1"/>
        <end position="93"/>
    </location>
</feature>